<dbReference type="Proteomes" id="UP000244792">
    <property type="component" value="Chromosome"/>
</dbReference>
<evidence type="ECO:0000256" key="8">
    <source>
        <dbReference type="RuleBase" id="RU003639"/>
    </source>
</evidence>
<comment type="subcellular location">
    <subcellularLocation>
        <location evidence="7 8">Cell membrane</location>
        <topology evidence="7 8">Multi-pass membrane protein</topology>
    </subcellularLocation>
    <subcellularLocation>
        <location evidence="1">Membrane</location>
        <topology evidence="1">Multi-pass membrane protein</topology>
    </subcellularLocation>
</comment>
<evidence type="ECO:0000256" key="2">
    <source>
        <dbReference type="ARBA" id="ARBA00008472"/>
    </source>
</evidence>
<keyword evidence="4 7" id="KW-0812">Transmembrane</keyword>
<dbReference type="GO" id="GO:0050136">
    <property type="term" value="F:NADH dehydrogenase (quinone) (non-electrogenic) activity"/>
    <property type="evidence" value="ECO:0007669"/>
    <property type="project" value="UniProtKB-UniRule"/>
</dbReference>
<dbReference type="InterPro" id="IPR000440">
    <property type="entry name" value="NADH_UbQ/plastoQ_OxRdtase_su3"/>
</dbReference>
<keyword evidence="6 7" id="KW-0472">Membrane</keyword>
<name>A0A2R4W2R4_THEAF</name>
<keyword evidence="10" id="KW-1185">Reference proteome</keyword>
<reference evidence="9 10" key="1">
    <citation type="submission" date="2017-04" db="EMBL/GenBank/DDBJ databases">
        <title>Genomic insights into metabolism of Thermodesulfobium acidiphilum.</title>
        <authorList>
            <person name="Toshchakov S.V."/>
            <person name="Frolov E.N."/>
            <person name="Kublanov I.V."/>
            <person name="Samarov N.I."/>
            <person name="Novikov A."/>
            <person name="Lebedinsky A.V."/>
            <person name="Bonch-Osmolovskaya E.A."/>
            <person name="Chernyh N.A."/>
        </authorList>
    </citation>
    <scope>NUCLEOTIDE SEQUENCE [LARGE SCALE GENOMIC DNA]</scope>
    <source>
        <strain evidence="9 10">3127-1</strain>
    </source>
</reference>
<evidence type="ECO:0000256" key="3">
    <source>
        <dbReference type="ARBA" id="ARBA00022448"/>
    </source>
</evidence>
<dbReference type="GO" id="GO:0005886">
    <property type="term" value="C:plasma membrane"/>
    <property type="evidence" value="ECO:0007669"/>
    <property type="project" value="UniProtKB-SubCell"/>
</dbReference>
<comment type="subunit">
    <text evidence="7">NDH-1 is composed of 14 different subunits. Subunits NuoA, H, J, K, L, M, N constitute the membrane sector of the complex.</text>
</comment>
<dbReference type="GO" id="GO:0030964">
    <property type="term" value="C:NADH dehydrogenase complex"/>
    <property type="evidence" value="ECO:0007669"/>
    <property type="project" value="TreeGrafter"/>
</dbReference>
<organism evidence="9 10">
    <name type="scientific">Thermodesulfobium acidiphilum</name>
    <dbReference type="NCBI Taxonomy" id="1794699"/>
    <lineage>
        <taxon>Bacteria</taxon>
        <taxon>Pseudomonadati</taxon>
        <taxon>Thermodesulfobiota</taxon>
        <taxon>Thermodesulfobiia</taxon>
        <taxon>Thermodesulfobiales</taxon>
        <taxon>Thermodesulfobiaceae</taxon>
        <taxon>Thermodesulfobium</taxon>
    </lineage>
</organism>
<dbReference type="InterPro" id="IPR023043">
    <property type="entry name" value="NAD(P)H_OxRDtase_bac/plastid"/>
</dbReference>
<feature type="transmembrane region" description="Helical" evidence="7">
    <location>
        <begin position="66"/>
        <end position="87"/>
    </location>
</feature>
<comment type="similarity">
    <text evidence="2 7 8">Belongs to the complex I subunit 3 family.</text>
</comment>
<sequence>MTPGSYVPTGYLPVLFMMIAAFLFAVGILVFGSFFRLKRRYSESLIPYESGNDPIGETGERFSVKFYVIAMLFVVFDVEIAFLYPWAINFDDISSVAMISVLIFIAILIAGYIYDWKKGAFDMYHRRKRQ</sequence>
<accession>A0A2R4W2R4</accession>
<evidence type="ECO:0000256" key="4">
    <source>
        <dbReference type="ARBA" id="ARBA00022692"/>
    </source>
</evidence>
<dbReference type="KEGG" id="taci:TDSAC_1709"/>
<dbReference type="InterPro" id="IPR038430">
    <property type="entry name" value="NDAH_ubi_oxred_su3_sf"/>
</dbReference>
<comment type="catalytic activity">
    <reaction evidence="7 8">
        <text>a quinone + NADH + 5 H(+)(in) = a quinol + NAD(+) + 4 H(+)(out)</text>
        <dbReference type="Rhea" id="RHEA:57888"/>
        <dbReference type="ChEBI" id="CHEBI:15378"/>
        <dbReference type="ChEBI" id="CHEBI:24646"/>
        <dbReference type="ChEBI" id="CHEBI:57540"/>
        <dbReference type="ChEBI" id="CHEBI:57945"/>
        <dbReference type="ChEBI" id="CHEBI:132124"/>
    </reaction>
</comment>
<evidence type="ECO:0000256" key="1">
    <source>
        <dbReference type="ARBA" id="ARBA00004141"/>
    </source>
</evidence>
<keyword evidence="3 7" id="KW-0813">Transport</keyword>
<dbReference type="HAMAP" id="MF_01394">
    <property type="entry name" value="NDH1_NuoA"/>
    <property type="match status" value="1"/>
</dbReference>
<dbReference type="EC" id="7.1.1.-" evidence="7"/>
<evidence type="ECO:0000256" key="6">
    <source>
        <dbReference type="ARBA" id="ARBA00023136"/>
    </source>
</evidence>
<keyword evidence="5 7" id="KW-1133">Transmembrane helix</keyword>
<dbReference type="Gene3D" id="1.20.58.1610">
    <property type="entry name" value="NADH:ubiquinone/plastoquinone oxidoreductase, chain 3"/>
    <property type="match status" value="1"/>
</dbReference>
<dbReference type="GO" id="GO:0048038">
    <property type="term" value="F:quinone binding"/>
    <property type="evidence" value="ECO:0007669"/>
    <property type="project" value="UniProtKB-KW"/>
</dbReference>
<dbReference type="Pfam" id="PF00507">
    <property type="entry name" value="Oxidored_q4"/>
    <property type="match status" value="1"/>
</dbReference>
<proteinExistence type="inferred from homology"/>
<keyword evidence="7" id="KW-1278">Translocase</keyword>
<protein>
    <recommendedName>
        <fullName evidence="7">NADH-quinone oxidoreductase subunit A</fullName>
        <ecNumber evidence="7">7.1.1.-</ecNumber>
    </recommendedName>
    <alternativeName>
        <fullName evidence="7">NADH dehydrogenase I subunit A</fullName>
    </alternativeName>
    <alternativeName>
        <fullName evidence="7">NDH-1 subunit A</fullName>
    </alternativeName>
    <alternativeName>
        <fullName evidence="7">NUO1</fullName>
    </alternativeName>
</protein>
<keyword evidence="7" id="KW-1003">Cell membrane</keyword>
<dbReference type="PANTHER" id="PTHR11058:SF9">
    <property type="entry name" value="NADH-UBIQUINONE OXIDOREDUCTASE CHAIN 3"/>
    <property type="match status" value="1"/>
</dbReference>
<dbReference type="OrthoDB" id="9791970at2"/>
<evidence type="ECO:0000256" key="7">
    <source>
        <dbReference type="HAMAP-Rule" id="MF_01394"/>
    </source>
</evidence>
<evidence type="ECO:0000256" key="5">
    <source>
        <dbReference type="ARBA" id="ARBA00022989"/>
    </source>
</evidence>
<gene>
    <name evidence="7" type="primary">nuoA</name>
    <name evidence="9" type="ORF">TDSAC_1709</name>
</gene>
<dbReference type="AlphaFoldDB" id="A0A2R4W2R4"/>
<feature type="transmembrane region" description="Helical" evidence="7">
    <location>
        <begin position="12"/>
        <end position="35"/>
    </location>
</feature>
<evidence type="ECO:0000313" key="10">
    <source>
        <dbReference type="Proteomes" id="UP000244792"/>
    </source>
</evidence>
<dbReference type="EMBL" id="CP020921">
    <property type="protein sequence ID" value="AWB11045.1"/>
    <property type="molecule type" value="Genomic_DNA"/>
</dbReference>
<keyword evidence="7" id="KW-0830">Ubiquinone</keyword>
<comment type="function">
    <text evidence="7">NDH-1 shuttles electrons from NADH, via FMN and iron-sulfur (Fe-S) centers, to quinones in the respiratory chain. The immediate electron acceptor for the enzyme in this species is believed to be ubiquinone. Couples the redox reaction to proton translocation (for every two electrons transferred, four hydrogen ions are translocated across the cytoplasmic membrane), and thus conserves the redox energy in a proton gradient.</text>
</comment>
<feature type="transmembrane region" description="Helical" evidence="7">
    <location>
        <begin position="93"/>
        <end position="114"/>
    </location>
</feature>
<dbReference type="GO" id="GO:0008137">
    <property type="term" value="F:NADH dehydrogenase (ubiquinone) activity"/>
    <property type="evidence" value="ECO:0007669"/>
    <property type="project" value="InterPro"/>
</dbReference>
<evidence type="ECO:0000313" key="9">
    <source>
        <dbReference type="EMBL" id="AWB11045.1"/>
    </source>
</evidence>
<keyword evidence="7 8" id="KW-0874">Quinone</keyword>
<dbReference type="RefSeq" id="WP_108310049.1">
    <property type="nucleotide sequence ID" value="NZ_CP020921.1"/>
</dbReference>
<dbReference type="PANTHER" id="PTHR11058">
    <property type="entry name" value="NADH-UBIQUINONE OXIDOREDUCTASE CHAIN 3"/>
    <property type="match status" value="1"/>
</dbReference>
<keyword evidence="7 8" id="KW-0520">NAD</keyword>